<name>A0ABP8L9B6_9BURK</name>
<organism evidence="2 3">
    <name type="scientific">Acidovorax lacteus</name>
    <dbReference type="NCBI Taxonomy" id="1924988"/>
    <lineage>
        <taxon>Bacteria</taxon>
        <taxon>Pseudomonadati</taxon>
        <taxon>Pseudomonadota</taxon>
        <taxon>Betaproteobacteria</taxon>
        <taxon>Burkholderiales</taxon>
        <taxon>Comamonadaceae</taxon>
        <taxon>Acidovorax</taxon>
    </lineage>
</organism>
<sequence length="126" mass="13956">MQATGTLFLGRTRPRVDRDAAGTFRLGLLLIDNQGSGHSESYRAHWLGDEAEAFWAAHASQLTPGQPVQAELTRLRVRTGSTYPPMPELHARIVRLRLLPRHNSGNASANKHEQLSKTEQHEATAP</sequence>
<dbReference type="Proteomes" id="UP001501788">
    <property type="component" value="Unassembled WGS sequence"/>
</dbReference>
<dbReference type="RefSeq" id="WP_345063742.1">
    <property type="nucleotide sequence ID" value="NZ_BAABEX010000012.1"/>
</dbReference>
<feature type="region of interest" description="Disordered" evidence="1">
    <location>
        <begin position="100"/>
        <end position="126"/>
    </location>
</feature>
<evidence type="ECO:0000313" key="2">
    <source>
        <dbReference type="EMBL" id="GAA4424610.1"/>
    </source>
</evidence>
<reference evidence="3" key="1">
    <citation type="journal article" date="2019" name="Int. J. Syst. Evol. Microbiol.">
        <title>The Global Catalogue of Microorganisms (GCM) 10K type strain sequencing project: providing services to taxonomists for standard genome sequencing and annotation.</title>
        <authorList>
            <consortium name="The Broad Institute Genomics Platform"/>
            <consortium name="The Broad Institute Genome Sequencing Center for Infectious Disease"/>
            <person name="Wu L."/>
            <person name="Ma J."/>
        </authorList>
    </citation>
    <scope>NUCLEOTIDE SEQUENCE [LARGE SCALE GENOMIC DNA]</scope>
    <source>
        <strain evidence="3">JCM 31890</strain>
    </source>
</reference>
<evidence type="ECO:0000256" key="1">
    <source>
        <dbReference type="SAM" id="MobiDB-lite"/>
    </source>
</evidence>
<accession>A0ABP8L9B6</accession>
<evidence type="ECO:0000313" key="3">
    <source>
        <dbReference type="Proteomes" id="UP001501788"/>
    </source>
</evidence>
<comment type="caution">
    <text evidence="2">The sequence shown here is derived from an EMBL/GenBank/DDBJ whole genome shotgun (WGS) entry which is preliminary data.</text>
</comment>
<feature type="compositionally biased region" description="Basic and acidic residues" evidence="1">
    <location>
        <begin position="110"/>
        <end position="126"/>
    </location>
</feature>
<dbReference type="EMBL" id="BAABEX010000012">
    <property type="protein sequence ID" value="GAA4424610.1"/>
    <property type="molecule type" value="Genomic_DNA"/>
</dbReference>
<keyword evidence="3" id="KW-1185">Reference proteome</keyword>
<gene>
    <name evidence="2" type="ORF">GCM10023090_18410</name>
</gene>
<protein>
    <submittedName>
        <fullName evidence="2">Uncharacterized protein</fullName>
    </submittedName>
</protein>
<proteinExistence type="predicted"/>